<evidence type="ECO:0000313" key="2">
    <source>
        <dbReference type="Proteomes" id="UP000245379"/>
    </source>
</evidence>
<evidence type="ECO:0008006" key="3">
    <source>
        <dbReference type="Google" id="ProtNLM"/>
    </source>
</evidence>
<sequence>MEIDAIASIIDAQHKDANEALEARDVKRYMNQFDDGLKYIKPDAVSLDKKQLTLDLEKHFKGIKAYTSSQYRIKSSFENGVFTEKIARKSIIIKPKLILLSKKQTIQTEEIYRWKNDSGEWKVVEVEVVLEEKY</sequence>
<comment type="caution">
    <text evidence="1">The sequence shown here is derived from an EMBL/GenBank/DDBJ whole genome shotgun (WGS) entry which is preliminary data.</text>
</comment>
<dbReference type="OrthoDB" id="764870at2"/>
<dbReference type="AlphaFoldDB" id="A0A317EM98"/>
<gene>
    <name evidence="1" type="ORF">DHW03_08850</name>
</gene>
<organism evidence="1 2">
    <name type="scientific">Pedobacter yonginense</name>
    <dbReference type="NCBI Taxonomy" id="651869"/>
    <lineage>
        <taxon>Bacteria</taxon>
        <taxon>Pseudomonadati</taxon>
        <taxon>Bacteroidota</taxon>
        <taxon>Sphingobacteriia</taxon>
        <taxon>Sphingobacteriales</taxon>
        <taxon>Sphingobacteriaceae</taxon>
        <taxon>Pedobacter</taxon>
    </lineage>
</organism>
<dbReference type="EMBL" id="QGNZ01000002">
    <property type="protein sequence ID" value="PWS27682.1"/>
    <property type="molecule type" value="Genomic_DNA"/>
</dbReference>
<name>A0A317EM98_9SPHI</name>
<accession>A0A317EM98</accession>
<protein>
    <recommendedName>
        <fullName evidence="3">DUF4440 domain-containing protein</fullName>
    </recommendedName>
</protein>
<proteinExistence type="predicted"/>
<dbReference type="SUPFAM" id="SSF54427">
    <property type="entry name" value="NTF2-like"/>
    <property type="match status" value="1"/>
</dbReference>
<dbReference type="Proteomes" id="UP000245379">
    <property type="component" value="Unassembled WGS sequence"/>
</dbReference>
<dbReference type="RefSeq" id="WP_109925387.1">
    <property type="nucleotide sequence ID" value="NZ_QGNZ01000002.1"/>
</dbReference>
<evidence type="ECO:0000313" key="1">
    <source>
        <dbReference type="EMBL" id="PWS27682.1"/>
    </source>
</evidence>
<dbReference type="InterPro" id="IPR032710">
    <property type="entry name" value="NTF2-like_dom_sf"/>
</dbReference>
<reference evidence="1 2" key="1">
    <citation type="submission" date="2018-05" db="EMBL/GenBank/DDBJ databases">
        <title>Pedobacter paludis sp. nov., isolated from wetland soil.</title>
        <authorList>
            <person name="Zhang Y."/>
            <person name="Wang G."/>
        </authorList>
    </citation>
    <scope>NUCLEOTIDE SEQUENCE [LARGE SCALE GENOMIC DNA]</scope>
    <source>
        <strain evidence="1 2">KCTC22721</strain>
    </source>
</reference>
<keyword evidence="2" id="KW-1185">Reference proteome</keyword>